<dbReference type="Gene3D" id="1.10.287.470">
    <property type="entry name" value="Helix hairpin bin"/>
    <property type="match status" value="1"/>
</dbReference>
<dbReference type="InterPro" id="IPR058982">
    <property type="entry name" value="Beta-barrel_AprE"/>
</dbReference>
<comment type="subcellular location">
    <subcellularLocation>
        <location evidence="1">Membrane</location>
        <topology evidence="1">Single-pass membrane protein</topology>
    </subcellularLocation>
</comment>
<dbReference type="AlphaFoldDB" id="A0A0M4SJV8"/>
<dbReference type="Pfam" id="PF26002">
    <property type="entry name" value="Beta-barrel_AprE"/>
    <property type="match status" value="1"/>
</dbReference>
<dbReference type="Gene3D" id="2.40.30.170">
    <property type="match status" value="1"/>
</dbReference>
<dbReference type="PANTHER" id="PTHR30386:SF26">
    <property type="entry name" value="TRANSPORT PROTEIN COMB"/>
    <property type="match status" value="1"/>
</dbReference>
<dbReference type="InterPro" id="IPR050739">
    <property type="entry name" value="MFP"/>
</dbReference>
<feature type="domain" description="AprE-like beta-barrel" evidence="7">
    <location>
        <begin position="378"/>
        <end position="476"/>
    </location>
</feature>
<dbReference type="EMBL" id="CP012036">
    <property type="protein sequence ID" value="ALF52948.1"/>
    <property type="molecule type" value="Genomic_DNA"/>
</dbReference>
<evidence type="ECO:0000256" key="3">
    <source>
        <dbReference type="ARBA" id="ARBA00022692"/>
    </source>
</evidence>
<sequence>MLSQFNADSLPPVEKNEFLPPLSNWVRIGSLILVSAVGGAIALSSIIEYRITVPGQAIVRPTGELRLVQAAMNGQITNVLVKENQAVNQGDVLATIDDSRLQTQKSQLQGNIQQAQLQLQQIDAQIQALHRQIQAETERKNRLVSSAQAGFNRAQRNYREQKISVQAEVAAAQANLNRAQNEWYKAQIELRAADAQLKSTKIAMSAAEAKLNRYQKIVQAGVLSLNQLEEVQLDVAQQKQAIEMRQAEVEAQKQIIAQQQQTVIAEQAKLRRAQAALNPIDAEVAIAQETIAQEIAGGQATLATLNRELQALLQQQLQMKNQIQRDTRELQQVIMDLSQTKITASETGILTQLNLRNPGQSVRQGEEIAQIVPSNAPLVIKAAVAPDDVSKLAKNQEVQMRVSACPYPDYGTLKGVVSQISEDTIKPSGNQIVSTVANNPVSAVYEVTIIPNSFSFGRNQHLCHIQPGMQGRADIISQKETVLKFLLRKARLIADV</sequence>
<keyword evidence="9" id="KW-1185">Reference proteome</keyword>
<accession>A0A0M4SJV8</accession>
<dbReference type="Gene3D" id="2.40.50.100">
    <property type="match status" value="1"/>
</dbReference>
<proteinExistence type="inferred from homology"/>
<dbReference type="Proteomes" id="UP000062645">
    <property type="component" value="Chromosome"/>
</dbReference>
<reference evidence="9" key="1">
    <citation type="submission" date="2015-07" db="EMBL/GenBank/DDBJ databases">
        <title>Genome Of Nitrogen-Fixing Cyanobacterium Nostoc piscinale CENA21 From Solimoes/Amazon River Floodplain Sediments And Comparative Genomics To Uncover Biosynthetic Natural Products Potential.</title>
        <authorList>
            <person name="Leao T.F."/>
            <person name="Leao P.N."/>
            <person name="Guimaraes P.I."/>
            <person name="de Melo A.G.C."/>
            <person name="Ramos R.T.J."/>
            <person name="Silva A."/>
            <person name="Fiore M.F."/>
            <person name="Schneider M.P.C."/>
        </authorList>
    </citation>
    <scope>NUCLEOTIDE SEQUENCE [LARGE SCALE GENOMIC DNA]</scope>
    <source>
        <strain evidence="9">CENA21</strain>
    </source>
</reference>
<feature type="coiled-coil region" evidence="6">
    <location>
        <begin position="105"/>
        <end position="329"/>
    </location>
</feature>
<comment type="similarity">
    <text evidence="2">Belongs to the membrane fusion protein (MFP) (TC 8.A.1) family.</text>
</comment>
<evidence type="ECO:0000256" key="2">
    <source>
        <dbReference type="ARBA" id="ARBA00009477"/>
    </source>
</evidence>
<dbReference type="RefSeq" id="WP_062291107.1">
    <property type="nucleotide sequence ID" value="NZ_CP012036.1"/>
</dbReference>
<keyword evidence="6" id="KW-0175">Coiled coil</keyword>
<dbReference type="PATRIC" id="fig|224013.5.peg.2170"/>
<keyword evidence="3" id="KW-0812">Transmembrane</keyword>
<gene>
    <name evidence="8" type="ORF">ACX27_08935</name>
</gene>
<evidence type="ECO:0000313" key="9">
    <source>
        <dbReference type="Proteomes" id="UP000062645"/>
    </source>
</evidence>
<dbReference type="GO" id="GO:0016020">
    <property type="term" value="C:membrane"/>
    <property type="evidence" value="ECO:0007669"/>
    <property type="project" value="UniProtKB-SubCell"/>
</dbReference>
<evidence type="ECO:0000256" key="4">
    <source>
        <dbReference type="ARBA" id="ARBA00022989"/>
    </source>
</evidence>
<name>A0A0M4SJV8_9NOSO</name>
<evidence type="ECO:0000256" key="1">
    <source>
        <dbReference type="ARBA" id="ARBA00004167"/>
    </source>
</evidence>
<dbReference type="KEGG" id="npz:ACX27_08935"/>
<evidence type="ECO:0000256" key="6">
    <source>
        <dbReference type="SAM" id="Coils"/>
    </source>
</evidence>
<dbReference type="OrthoDB" id="424142at2"/>
<organism evidence="8 9">
    <name type="scientific">Nostoc piscinale CENA21</name>
    <dbReference type="NCBI Taxonomy" id="224013"/>
    <lineage>
        <taxon>Bacteria</taxon>
        <taxon>Bacillati</taxon>
        <taxon>Cyanobacteriota</taxon>
        <taxon>Cyanophyceae</taxon>
        <taxon>Nostocales</taxon>
        <taxon>Nostocaceae</taxon>
        <taxon>Nostoc</taxon>
    </lineage>
</organism>
<protein>
    <submittedName>
        <fullName evidence="8">Hemolysin D</fullName>
    </submittedName>
</protein>
<keyword evidence="5" id="KW-0472">Membrane</keyword>
<keyword evidence="4" id="KW-1133">Transmembrane helix</keyword>
<evidence type="ECO:0000256" key="5">
    <source>
        <dbReference type="ARBA" id="ARBA00023136"/>
    </source>
</evidence>
<dbReference type="PANTHER" id="PTHR30386">
    <property type="entry name" value="MEMBRANE FUSION SUBUNIT OF EMRAB-TOLC MULTIDRUG EFFLUX PUMP"/>
    <property type="match status" value="1"/>
</dbReference>
<reference evidence="8 9" key="2">
    <citation type="journal article" date="2016" name="Genome Announc.">
        <title>Draft Genome Sequence of the N2-Fixing Cyanobacterium Nostoc piscinale CENA21, Isolated from the Brazilian Amazon Floodplain.</title>
        <authorList>
            <person name="Leao T."/>
            <person name="Guimaraes P.I."/>
            <person name="de Melo A.G."/>
            <person name="Ramos R.T."/>
            <person name="Leao P.N."/>
            <person name="Silva A."/>
            <person name="Fiore M.F."/>
            <person name="Schneider M.P."/>
        </authorList>
    </citation>
    <scope>NUCLEOTIDE SEQUENCE [LARGE SCALE GENOMIC DNA]</scope>
    <source>
        <strain evidence="8 9">CENA21</strain>
    </source>
</reference>
<evidence type="ECO:0000259" key="7">
    <source>
        <dbReference type="Pfam" id="PF26002"/>
    </source>
</evidence>
<dbReference type="STRING" id="224013.ACX27_08935"/>
<dbReference type="SUPFAM" id="SSF111369">
    <property type="entry name" value="HlyD-like secretion proteins"/>
    <property type="match status" value="1"/>
</dbReference>
<evidence type="ECO:0000313" key="8">
    <source>
        <dbReference type="EMBL" id="ALF52948.1"/>
    </source>
</evidence>